<accession>A0ABQ3MTQ1</accession>
<organism evidence="2 3">
    <name type="scientific">Lentzea cavernae</name>
    <dbReference type="NCBI Taxonomy" id="2020703"/>
    <lineage>
        <taxon>Bacteria</taxon>
        <taxon>Bacillati</taxon>
        <taxon>Actinomycetota</taxon>
        <taxon>Actinomycetes</taxon>
        <taxon>Pseudonocardiales</taxon>
        <taxon>Pseudonocardiaceae</taxon>
        <taxon>Lentzea</taxon>
    </lineage>
</organism>
<gene>
    <name evidence="2" type="ORF">GCM10017774_76900</name>
</gene>
<keyword evidence="3" id="KW-1185">Reference proteome</keyword>
<protein>
    <submittedName>
        <fullName evidence="2">Uncharacterized protein</fullName>
    </submittedName>
</protein>
<evidence type="ECO:0000313" key="2">
    <source>
        <dbReference type="EMBL" id="GHH57428.1"/>
    </source>
</evidence>
<dbReference type="RefSeq" id="WP_191304330.1">
    <property type="nucleotide sequence ID" value="NZ_BNAR01000018.1"/>
</dbReference>
<evidence type="ECO:0000256" key="1">
    <source>
        <dbReference type="SAM" id="MobiDB-lite"/>
    </source>
</evidence>
<name>A0ABQ3MTQ1_9PSEU</name>
<sequence>MRQARTTAIEHGTSRGFDAHATRGEEPCAGCKQAHTIRSTAARIRRESQDTVRVQAAGLGELLIDCGEEVCHKFGEFFGHEIVAACMDRAAAKAWAEKRSA</sequence>
<feature type="region of interest" description="Disordered" evidence="1">
    <location>
        <begin position="1"/>
        <end position="21"/>
    </location>
</feature>
<evidence type="ECO:0000313" key="3">
    <source>
        <dbReference type="Proteomes" id="UP000605568"/>
    </source>
</evidence>
<proteinExistence type="predicted"/>
<dbReference type="EMBL" id="BNAR01000018">
    <property type="protein sequence ID" value="GHH57428.1"/>
    <property type="molecule type" value="Genomic_DNA"/>
</dbReference>
<reference evidence="3" key="1">
    <citation type="journal article" date="2019" name="Int. J. Syst. Evol. Microbiol.">
        <title>The Global Catalogue of Microorganisms (GCM) 10K type strain sequencing project: providing services to taxonomists for standard genome sequencing and annotation.</title>
        <authorList>
            <consortium name="The Broad Institute Genomics Platform"/>
            <consortium name="The Broad Institute Genome Sequencing Center for Infectious Disease"/>
            <person name="Wu L."/>
            <person name="Ma J."/>
        </authorList>
    </citation>
    <scope>NUCLEOTIDE SEQUENCE [LARGE SCALE GENOMIC DNA]</scope>
    <source>
        <strain evidence="3">CGMCC 4.7367</strain>
    </source>
</reference>
<comment type="caution">
    <text evidence="2">The sequence shown here is derived from an EMBL/GenBank/DDBJ whole genome shotgun (WGS) entry which is preliminary data.</text>
</comment>
<dbReference type="Proteomes" id="UP000605568">
    <property type="component" value="Unassembled WGS sequence"/>
</dbReference>